<dbReference type="EMBL" id="KP345882">
    <property type="protein sequence ID" value="AKA86993.1"/>
    <property type="molecule type" value="Genomic_DNA"/>
</dbReference>
<sequence length="138" mass="15578">MVEWAGNGIKPMQLPQDIGYDGDFLDRIDGRRQQVLSRHGTQQQPVPSRFMGGIKHLGTGEARRSQPAQPRRLVLQLTKRASRLRLDEQSRLSRRRAAEHGRFGTAGGLLCPIIGREFLHPGSWNLNTHAFSIYHSNS</sequence>
<accession>A0A0E3KB44</accession>
<name>A0A0E3KB44_ECOLX</name>
<geneLocation type="plasmid" evidence="1">
    <name>pBK32533</name>
</geneLocation>
<evidence type="ECO:0000313" key="1">
    <source>
        <dbReference type="EMBL" id="AKA86993.1"/>
    </source>
</evidence>
<reference evidence="1" key="1">
    <citation type="journal article" date="2015" name="Antimicrob. Agents Chemother.">
        <title>Complete Sequence of a blaKPC-Harboring Cointegrate Plasmid Isolated from Escherichia coli.</title>
        <authorList>
            <person name="Chavda K.D."/>
            <person name="Chen L."/>
            <person name="Jacobs M.R."/>
            <person name="Rojtman A.D."/>
            <person name="Bonomo R.A."/>
            <person name="Kreiswirth B.N."/>
        </authorList>
    </citation>
    <scope>NUCLEOTIDE SEQUENCE</scope>
    <source>
        <strain evidence="1">BK32533</strain>
        <plasmid evidence="1">pBK32533</plasmid>
    </source>
</reference>
<protein>
    <submittedName>
        <fullName evidence="1">Uncharacterized protein</fullName>
    </submittedName>
</protein>
<dbReference type="AlphaFoldDB" id="A0A0E3KB44"/>
<proteinExistence type="predicted"/>
<keyword evidence="1" id="KW-0614">Plasmid</keyword>
<organism evidence="1">
    <name type="scientific">Escherichia coli</name>
    <dbReference type="NCBI Taxonomy" id="562"/>
    <lineage>
        <taxon>Bacteria</taxon>
        <taxon>Pseudomonadati</taxon>
        <taxon>Pseudomonadota</taxon>
        <taxon>Gammaproteobacteria</taxon>
        <taxon>Enterobacterales</taxon>
        <taxon>Enterobacteriaceae</taxon>
        <taxon>Escherichia</taxon>
    </lineage>
</organism>